<dbReference type="EMBL" id="OZ075139">
    <property type="protein sequence ID" value="CAL5016641.1"/>
    <property type="molecule type" value="Genomic_DNA"/>
</dbReference>
<proteinExistence type="inferred from homology"/>
<dbReference type="GO" id="GO:0016020">
    <property type="term" value="C:membrane"/>
    <property type="evidence" value="ECO:0007669"/>
    <property type="project" value="UniProtKB-SubCell"/>
</dbReference>
<dbReference type="InterPro" id="IPR020846">
    <property type="entry name" value="MFS_dom"/>
</dbReference>
<evidence type="ECO:0000256" key="1">
    <source>
        <dbReference type="ARBA" id="ARBA00004141"/>
    </source>
</evidence>
<dbReference type="GO" id="GO:0015293">
    <property type="term" value="F:symporter activity"/>
    <property type="evidence" value="ECO:0007669"/>
    <property type="project" value="UniProtKB-KW"/>
</dbReference>
<feature type="transmembrane region" description="Helical" evidence="10">
    <location>
        <begin position="170"/>
        <end position="192"/>
    </location>
</feature>
<dbReference type="InterPro" id="IPR005828">
    <property type="entry name" value="MFS_sugar_transport-like"/>
</dbReference>
<evidence type="ECO:0000256" key="9">
    <source>
        <dbReference type="RuleBase" id="RU003346"/>
    </source>
</evidence>
<dbReference type="CDD" id="cd17361">
    <property type="entry name" value="MFS_STP"/>
    <property type="match status" value="1"/>
</dbReference>
<dbReference type="InterPro" id="IPR045262">
    <property type="entry name" value="STP/PLT_plant"/>
</dbReference>
<evidence type="ECO:0000256" key="8">
    <source>
        <dbReference type="ARBA" id="ARBA00023136"/>
    </source>
</evidence>
<protein>
    <recommendedName>
        <fullName evidence="11">Major facilitator superfamily (MFS) profile domain-containing protein</fullName>
    </recommendedName>
</protein>
<keyword evidence="7 10" id="KW-1133">Transmembrane helix</keyword>
<dbReference type="PROSITE" id="PS00217">
    <property type="entry name" value="SUGAR_TRANSPORT_2"/>
    <property type="match status" value="1"/>
</dbReference>
<name>A0ABC9CBN8_9POAL</name>
<dbReference type="InterPro" id="IPR044778">
    <property type="entry name" value="MFS_STP/MST-like_plant"/>
</dbReference>
<feature type="transmembrane region" description="Helical" evidence="10">
    <location>
        <begin position="20"/>
        <end position="40"/>
    </location>
</feature>
<evidence type="ECO:0000256" key="7">
    <source>
        <dbReference type="ARBA" id="ARBA00022989"/>
    </source>
</evidence>
<dbReference type="FunFam" id="1.20.1250.20:FF:000002">
    <property type="entry name" value="Sugar transport protein 13"/>
    <property type="match status" value="1"/>
</dbReference>
<keyword evidence="8 10" id="KW-0472">Membrane</keyword>
<feature type="transmembrane region" description="Helical" evidence="10">
    <location>
        <begin position="137"/>
        <end position="158"/>
    </location>
</feature>
<evidence type="ECO:0000256" key="3">
    <source>
        <dbReference type="ARBA" id="ARBA00022448"/>
    </source>
</evidence>
<dbReference type="InterPro" id="IPR036259">
    <property type="entry name" value="MFS_trans_sf"/>
</dbReference>
<dbReference type="InterPro" id="IPR003663">
    <property type="entry name" value="Sugar/inositol_transpt"/>
</dbReference>
<feature type="transmembrane region" description="Helical" evidence="10">
    <location>
        <begin position="322"/>
        <end position="343"/>
    </location>
</feature>
<dbReference type="PRINTS" id="PR00171">
    <property type="entry name" value="SUGRTRNSPORT"/>
</dbReference>
<keyword evidence="13" id="KW-1185">Reference proteome</keyword>
<dbReference type="Gene3D" id="1.20.1250.20">
    <property type="entry name" value="MFS general substrate transporter like domains"/>
    <property type="match status" value="1"/>
</dbReference>
<dbReference type="PANTHER" id="PTHR23500:SF537">
    <property type="entry name" value="MAJOR FACILITATOR SUPERFAMILY (MFS) PROFILE DOMAIN-CONTAINING PROTEIN"/>
    <property type="match status" value="1"/>
</dbReference>
<reference evidence="12" key="1">
    <citation type="submission" date="2024-10" db="EMBL/GenBank/DDBJ databases">
        <authorList>
            <person name="Ryan C."/>
        </authorList>
    </citation>
    <scope>NUCLEOTIDE SEQUENCE [LARGE SCALE GENOMIC DNA]</scope>
</reference>
<dbReference type="NCBIfam" id="TIGR00879">
    <property type="entry name" value="SP"/>
    <property type="match status" value="1"/>
</dbReference>
<evidence type="ECO:0000259" key="11">
    <source>
        <dbReference type="PROSITE" id="PS50850"/>
    </source>
</evidence>
<sequence length="513" mass="56104">MAGQLIPADGGSVRDYGEGLTFSVVVTCLMAASCGLIWGYDSGVSGGVTQMESFLSKFFPEVLRGMKNTKRDAYCKYDNQWLTAFTSSLFIAGTLSSLVASHLTRRLGRQAIMLIGGMLFLAGSIINAAAVNIAMLIIGRMLLGFGLGFTLQAAPVYLSETAPARWRGAFTSAYNAFLVIGILSATITNYFTNRIPVWGWRVSLGLAAVPSAIIVVGALFISDTPSSLVLRGHPDRARAALQRNRGLDADIDSEFRDIVNAVNEAQRNDKGAFRRLFSKEYRHYLAIGVAIPVFFEFTGMIVIGIFSPLLFRTVGFNSQKAILGSVINSATNLVATLLSSLVMDHTGRRFLFIIGGLGMMVCEVAISWIMADHLGKHEGVTTMPRSYAIGVLVLICLCTFSFGLSWAPLRWVVPSEIYPVEVRSAGQALSISIQLSISFVELQVFIALLCAMKYAVFLFYASCLLVMTIFVAVFLPETRGVPLEAMRSVWEGHWYWRRFTKDAKLNSNQDSGL</sequence>
<dbReference type="InterPro" id="IPR005829">
    <property type="entry name" value="Sugar_transporter_CS"/>
</dbReference>
<keyword evidence="6" id="KW-0769">Symport</keyword>
<dbReference type="Proteomes" id="UP001497457">
    <property type="component" value="Chromosome 29rd"/>
</dbReference>
<evidence type="ECO:0000256" key="4">
    <source>
        <dbReference type="ARBA" id="ARBA00022597"/>
    </source>
</evidence>
<keyword evidence="4" id="KW-0762">Sugar transport</keyword>
<feature type="transmembrane region" description="Helical" evidence="10">
    <location>
        <begin position="284"/>
        <end position="310"/>
    </location>
</feature>
<evidence type="ECO:0000256" key="6">
    <source>
        <dbReference type="ARBA" id="ARBA00022847"/>
    </source>
</evidence>
<feature type="transmembrane region" description="Helical" evidence="10">
    <location>
        <begin position="350"/>
        <end position="371"/>
    </location>
</feature>
<feature type="transmembrane region" description="Helical" evidence="10">
    <location>
        <begin position="454"/>
        <end position="475"/>
    </location>
</feature>
<evidence type="ECO:0000256" key="10">
    <source>
        <dbReference type="SAM" id="Phobius"/>
    </source>
</evidence>
<feature type="transmembrane region" description="Helical" evidence="10">
    <location>
        <begin position="81"/>
        <end position="100"/>
    </location>
</feature>
<dbReference type="AlphaFoldDB" id="A0ABC9CBN8"/>
<feature type="transmembrane region" description="Helical" evidence="10">
    <location>
        <begin position="386"/>
        <end position="407"/>
    </location>
</feature>
<accession>A0ABC9CBN8</accession>
<organism evidence="12 13">
    <name type="scientific">Urochloa decumbens</name>
    <dbReference type="NCBI Taxonomy" id="240449"/>
    <lineage>
        <taxon>Eukaryota</taxon>
        <taxon>Viridiplantae</taxon>
        <taxon>Streptophyta</taxon>
        <taxon>Embryophyta</taxon>
        <taxon>Tracheophyta</taxon>
        <taxon>Spermatophyta</taxon>
        <taxon>Magnoliopsida</taxon>
        <taxon>Liliopsida</taxon>
        <taxon>Poales</taxon>
        <taxon>Poaceae</taxon>
        <taxon>PACMAD clade</taxon>
        <taxon>Panicoideae</taxon>
        <taxon>Panicodae</taxon>
        <taxon>Paniceae</taxon>
        <taxon>Melinidinae</taxon>
        <taxon>Urochloa</taxon>
    </lineage>
</organism>
<evidence type="ECO:0000313" key="12">
    <source>
        <dbReference type="EMBL" id="CAL5016641.1"/>
    </source>
</evidence>
<evidence type="ECO:0000256" key="5">
    <source>
        <dbReference type="ARBA" id="ARBA00022692"/>
    </source>
</evidence>
<gene>
    <name evidence="12" type="ORF">URODEC1_LOCUS73333</name>
</gene>
<feature type="transmembrane region" description="Helical" evidence="10">
    <location>
        <begin position="112"/>
        <end position="131"/>
    </location>
</feature>
<comment type="similarity">
    <text evidence="2 9">Belongs to the major facilitator superfamily. Sugar transporter (TC 2.A.1.1) family.</text>
</comment>
<keyword evidence="3 9" id="KW-0813">Transport</keyword>
<feature type="domain" description="Major facilitator superfamily (MFS) profile" evidence="11">
    <location>
        <begin position="27"/>
        <end position="479"/>
    </location>
</feature>
<dbReference type="PANTHER" id="PTHR23500">
    <property type="entry name" value="SOLUTE CARRIER FAMILY 2, FACILITATED GLUCOSE TRANSPORTER"/>
    <property type="match status" value="1"/>
</dbReference>
<dbReference type="SUPFAM" id="SSF103473">
    <property type="entry name" value="MFS general substrate transporter"/>
    <property type="match status" value="1"/>
</dbReference>
<keyword evidence="5 10" id="KW-0812">Transmembrane</keyword>
<feature type="transmembrane region" description="Helical" evidence="10">
    <location>
        <begin position="198"/>
        <end position="221"/>
    </location>
</feature>
<dbReference type="PROSITE" id="PS50850">
    <property type="entry name" value="MFS"/>
    <property type="match status" value="1"/>
</dbReference>
<evidence type="ECO:0000313" key="13">
    <source>
        <dbReference type="Proteomes" id="UP001497457"/>
    </source>
</evidence>
<dbReference type="Pfam" id="PF00083">
    <property type="entry name" value="Sugar_tr"/>
    <property type="match status" value="1"/>
</dbReference>
<evidence type="ECO:0000256" key="2">
    <source>
        <dbReference type="ARBA" id="ARBA00010992"/>
    </source>
</evidence>
<comment type="subcellular location">
    <subcellularLocation>
        <location evidence="1">Membrane</location>
        <topology evidence="1">Multi-pass membrane protein</topology>
    </subcellularLocation>
</comment>